<accession>A0ABV0PVA9</accession>
<evidence type="ECO:0000256" key="1">
    <source>
        <dbReference type="ARBA" id="ARBA00004613"/>
    </source>
</evidence>
<dbReference type="PANTHER" id="PTHR24040">
    <property type="entry name" value="LAMININ G-LIKE DOMAIN-CONTAINING PROTEIN"/>
    <property type="match status" value="1"/>
</dbReference>
<evidence type="ECO:0000256" key="3">
    <source>
        <dbReference type="ARBA" id="ARBA00022536"/>
    </source>
</evidence>
<comment type="caution">
    <text evidence="8">The sequence shown here is derived from an EMBL/GenBank/DDBJ whole genome shotgun (WGS) entry which is preliminary data.</text>
</comment>
<evidence type="ECO:0000259" key="7">
    <source>
        <dbReference type="PROSITE" id="PS50026"/>
    </source>
</evidence>
<dbReference type="PANTHER" id="PTHR24040:SF13">
    <property type="entry name" value="FIBROPELLIN-1"/>
    <property type="match status" value="1"/>
</dbReference>
<proteinExistence type="predicted"/>
<keyword evidence="4" id="KW-1015">Disulfide bond</keyword>
<dbReference type="InterPro" id="IPR018097">
    <property type="entry name" value="EGF_Ca-bd_CS"/>
</dbReference>
<organism evidence="8 9">
    <name type="scientific">Goodea atripinnis</name>
    <dbReference type="NCBI Taxonomy" id="208336"/>
    <lineage>
        <taxon>Eukaryota</taxon>
        <taxon>Metazoa</taxon>
        <taxon>Chordata</taxon>
        <taxon>Craniata</taxon>
        <taxon>Vertebrata</taxon>
        <taxon>Euteleostomi</taxon>
        <taxon>Actinopterygii</taxon>
        <taxon>Neopterygii</taxon>
        <taxon>Teleostei</taxon>
        <taxon>Neoteleostei</taxon>
        <taxon>Acanthomorphata</taxon>
        <taxon>Ovalentaria</taxon>
        <taxon>Atherinomorphae</taxon>
        <taxon>Cyprinodontiformes</taxon>
        <taxon>Goodeidae</taxon>
        <taxon>Goodea</taxon>
    </lineage>
</organism>
<dbReference type="CDD" id="cd00054">
    <property type="entry name" value="EGF_CA"/>
    <property type="match status" value="1"/>
</dbReference>
<reference evidence="8 9" key="1">
    <citation type="submission" date="2021-06" db="EMBL/GenBank/DDBJ databases">
        <authorList>
            <person name="Palmer J.M."/>
        </authorList>
    </citation>
    <scope>NUCLEOTIDE SEQUENCE [LARGE SCALE GENOMIC DNA]</scope>
    <source>
        <strain evidence="8 9">GA_2019</strain>
        <tissue evidence="8">Muscle</tissue>
    </source>
</reference>
<dbReference type="InterPro" id="IPR000152">
    <property type="entry name" value="EGF-type_Asp/Asn_hydroxyl_site"/>
</dbReference>
<dbReference type="SUPFAM" id="SSF57196">
    <property type="entry name" value="EGF/Laminin"/>
    <property type="match status" value="1"/>
</dbReference>
<evidence type="ECO:0000256" key="2">
    <source>
        <dbReference type="ARBA" id="ARBA00022525"/>
    </source>
</evidence>
<evidence type="ECO:0000256" key="6">
    <source>
        <dbReference type="PROSITE-ProRule" id="PRU00076"/>
    </source>
</evidence>
<dbReference type="Gene3D" id="2.10.25.10">
    <property type="entry name" value="Laminin"/>
    <property type="match status" value="1"/>
</dbReference>
<dbReference type="PROSITE" id="PS00010">
    <property type="entry name" value="ASX_HYDROXYL"/>
    <property type="match status" value="1"/>
</dbReference>
<evidence type="ECO:0000313" key="8">
    <source>
        <dbReference type="EMBL" id="MEQ2187440.1"/>
    </source>
</evidence>
<dbReference type="InterPro" id="IPR000742">
    <property type="entry name" value="EGF"/>
</dbReference>
<dbReference type="PROSITE" id="PS01187">
    <property type="entry name" value="EGF_CA"/>
    <property type="match status" value="1"/>
</dbReference>
<keyword evidence="2" id="KW-0964">Secreted</keyword>
<dbReference type="Proteomes" id="UP001476798">
    <property type="component" value="Unassembled WGS sequence"/>
</dbReference>
<dbReference type="PROSITE" id="PS01186">
    <property type="entry name" value="EGF_2"/>
    <property type="match status" value="1"/>
</dbReference>
<dbReference type="InterPro" id="IPR001881">
    <property type="entry name" value="EGF-like_Ca-bd_dom"/>
</dbReference>
<dbReference type="SMART" id="SM00179">
    <property type="entry name" value="EGF_CA"/>
    <property type="match status" value="1"/>
</dbReference>
<evidence type="ECO:0000256" key="5">
    <source>
        <dbReference type="ARBA" id="ARBA00023180"/>
    </source>
</evidence>
<evidence type="ECO:0000256" key="4">
    <source>
        <dbReference type="ARBA" id="ARBA00023157"/>
    </source>
</evidence>
<dbReference type="SMART" id="SM00181">
    <property type="entry name" value="EGF"/>
    <property type="match status" value="1"/>
</dbReference>
<dbReference type="InterPro" id="IPR051145">
    <property type="entry name" value="GAS-SHBG-PROS"/>
</dbReference>
<dbReference type="Pfam" id="PF07645">
    <property type="entry name" value="EGF_CA"/>
    <property type="match status" value="1"/>
</dbReference>
<gene>
    <name evidence="8" type="ORF">GOODEAATRI_004721</name>
</gene>
<feature type="domain" description="EGF-like" evidence="7">
    <location>
        <begin position="48"/>
        <end position="88"/>
    </location>
</feature>
<keyword evidence="5" id="KW-0325">Glycoprotein</keyword>
<name>A0ABV0PVA9_9TELE</name>
<dbReference type="PROSITE" id="PS50026">
    <property type="entry name" value="EGF_3"/>
    <property type="match status" value="1"/>
</dbReference>
<protein>
    <recommendedName>
        <fullName evidence="7">EGF-like domain-containing protein</fullName>
    </recommendedName>
</protein>
<keyword evidence="9" id="KW-1185">Reference proteome</keyword>
<dbReference type="EMBL" id="JAHRIO010090163">
    <property type="protein sequence ID" value="MEQ2187440.1"/>
    <property type="molecule type" value="Genomic_DNA"/>
</dbReference>
<sequence length="124" mass="13680">MFASTQPAHSTVSQRWCAEMVTVGMLLATVSVPSLPLSPSNPFSRPTDVDECLITNVCGKHICVNLDGSYRCECRAGYRFSNTTEVCEDVNECLTGHHNCAVGQIFTALPSYEHWQVYHALLLV</sequence>
<feature type="non-terminal residue" evidence="8">
    <location>
        <position position="124"/>
    </location>
</feature>
<comment type="subcellular location">
    <subcellularLocation>
        <location evidence="1">Secreted</location>
    </subcellularLocation>
</comment>
<evidence type="ECO:0000313" key="9">
    <source>
        <dbReference type="Proteomes" id="UP001476798"/>
    </source>
</evidence>
<keyword evidence="3 6" id="KW-0245">EGF-like domain</keyword>
<comment type="caution">
    <text evidence="6">Lacks conserved residue(s) required for the propagation of feature annotation.</text>
</comment>
<dbReference type="InterPro" id="IPR049883">
    <property type="entry name" value="NOTCH1_EGF-like"/>
</dbReference>